<keyword evidence="2" id="KW-1185">Reference proteome</keyword>
<dbReference type="AlphaFoldDB" id="E9CQK2"/>
<feature type="non-terminal residue" evidence="1">
    <location>
        <position position="75"/>
    </location>
</feature>
<dbReference type="PANTHER" id="PTHR46889:SF4">
    <property type="entry name" value="TRANSPOSASE INSO FOR INSERTION SEQUENCE ELEMENT IS911B-RELATED"/>
    <property type="match status" value="1"/>
</dbReference>
<dbReference type="InterPro" id="IPR050900">
    <property type="entry name" value="Transposase_IS3/IS150/IS904"/>
</dbReference>
<name>E9CQK2_9GAMM</name>
<gene>
    <name evidence="1" type="ORF">SSYM_0170</name>
</gene>
<feature type="non-terminal residue" evidence="1">
    <location>
        <position position="1"/>
    </location>
</feature>
<accession>E9CQK2</accession>
<reference evidence="2" key="1">
    <citation type="journal article" date="2011" name="Genome Biol. Evol.">
        <title>Massive genomic decay in Serratia symbiotica, a recently evolved symbiont of aphids.</title>
        <authorList>
            <person name="Burke G.R."/>
            <person name="Moran N.A."/>
        </authorList>
    </citation>
    <scope>NUCLEOTIDE SEQUENCE [LARGE SCALE GENOMIC DNA]</scope>
    <source>
        <strain evidence="2">Tucson</strain>
    </source>
</reference>
<dbReference type="Proteomes" id="UP000013568">
    <property type="component" value="Unassembled WGS sequence"/>
</dbReference>
<organism evidence="1 2">
    <name type="scientific">Serratia symbiotica str. Tucson</name>
    <dbReference type="NCBI Taxonomy" id="914128"/>
    <lineage>
        <taxon>Bacteria</taxon>
        <taxon>Pseudomonadati</taxon>
        <taxon>Pseudomonadota</taxon>
        <taxon>Gammaproteobacteria</taxon>
        <taxon>Enterobacterales</taxon>
        <taxon>Yersiniaceae</taxon>
        <taxon>Serratia</taxon>
        <taxon>Serratia symbiotica</taxon>
    </lineage>
</organism>
<proteinExistence type="predicted"/>
<protein>
    <submittedName>
        <fullName evidence="1">Transposase, IS3 group</fullName>
    </submittedName>
</protein>
<evidence type="ECO:0000313" key="1">
    <source>
        <dbReference type="EMBL" id="EFW11168.1"/>
    </source>
</evidence>
<dbReference type="EMBL" id="GL636315">
    <property type="protein sequence ID" value="EFW11168.1"/>
    <property type="molecule type" value="Genomic_DNA"/>
</dbReference>
<sequence>NRESNSSAGARNIAAMVTNKGVKLSRWRAPKQMKELNLISCQQPGHRYKKASKEHVEIPNYLERQFAVTEPNQVW</sequence>
<evidence type="ECO:0000313" key="2">
    <source>
        <dbReference type="Proteomes" id="UP000013568"/>
    </source>
</evidence>
<dbReference type="PANTHER" id="PTHR46889">
    <property type="entry name" value="TRANSPOSASE INSF FOR INSERTION SEQUENCE IS3B-RELATED"/>
    <property type="match status" value="1"/>
</dbReference>